<evidence type="ECO:0000256" key="7">
    <source>
        <dbReference type="ARBA" id="ARBA00022970"/>
    </source>
</evidence>
<dbReference type="PIRSF" id="PIRSF039085">
    <property type="entry name" value="ABC_ATPase_HisP"/>
    <property type="match status" value="1"/>
</dbReference>
<dbReference type="SMART" id="SM00382">
    <property type="entry name" value="AAA"/>
    <property type="match status" value="1"/>
</dbReference>
<keyword evidence="4" id="KW-1003">Cell membrane</keyword>
<dbReference type="Gene3D" id="3.40.50.300">
    <property type="entry name" value="P-loop containing nucleotide triphosphate hydrolases"/>
    <property type="match status" value="1"/>
</dbReference>
<name>E1RAP0_SEDSS</name>
<dbReference type="Proteomes" id="UP000002318">
    <property type="component" value="Chromosome"/>
</dbReference>
<dbReference type="PROSITE" id="PS50893">
    <property type="entry name" value="ABC_TRANSPORTER_2"/>
    <property type="match status" value="1"/>
</dbReference>
<comment type="subcellular location">
    <subcellularLocation>
        <location evidence="1">Cell membrane</location>
        <topology evidence="1">Peripheral membrane protein</topology>
    </subcellularLocation>
</comment>
<dbReference type="RefSeq" id="WP_013255867.1">
    <property type="nucleotide sequence ID" value="NC_014364.1"/>
</dbReference>
<dbReference type="GO" id="GO:0005886">
    <property type="term" value="C:plasma membrane"/>
    <property type="evidence" value="ECO:0007669"/>
    <property type="project" value="UniProtKB-SubCell"/>
</dbReference>
<keyword evidence="3" id="KW-0813">Transport</keyword>
<dbReference type="FunFam" id="3.40.50.300:FF:000020">
    <property type="entry name" value="Amino acid ABC transporter ATP-binding component"/>
    <property type="match status" value="1"/>
</dbReference>
<evidence type="ECO:0000256" key="3">
    <source>
        <dbReference type="ARBA" id="ARBA00022448"/>
    </source>
</evidence>
<organism evidence="10 11">
    <name type="scientific">Sediminispirochaeta smaragdinae (strain DSM 11293 / JCM 15392 / SEBR 4228)</name>
    <name type="common">Spirochaeta smaragdinae</name>
    <dbReference type="NCBI Taxonomy" id="573413"/>
    <lineage>
        <taxon>Bacteria</taxon>
        <taxon>Pseudomonadati</taxon>
        <taxon>Spirochaetota</taxon>
        <taxon>Spirochaetia</taxon>
        <taxon>Spirochaetales</taxon>
        <taxon>Spirochaetaceae</taxon>
        <taxon>Sediminispirochaeta</taxon>
    </lineage>
</organism>
<feature type="domain" description="ABC transporter" evidence="9">
    <location>
        <begin position="6"/>
        <end position="250"/>
    </location>
</feature>
<evidence type="ECO:0000256" key="4">
    <source>
        <dbReference type="ARBA" id="ARBA00022475"/>
    </source>
</evidence>
<dbReference type="OrthoDB" id="9805538at2"/>
<dbReference type="EMBL" id="CP002116">
    <property type="protein sequence ID" value="ADK82408.1"/>
    <property type="molecule type" value="Genomic_DNA"/>
</dbReference>
<gene>
    <name evidence="10" type="ordered locus">Spirs_3312</name>
</gene>
<keyword evidence="6" id="KW-0067">ATP-binding</keyword>
<dbReference type="SUPFAM" id="SSF52540">
    <property type="entry name" value="P-loop containing nucleoside triphosphate hydrolases"/>
    <property type="match status" value="1"/>
</dbReference>
<evidence type="ECO:0000256" key="8">
    <source>
        <dbReference type="ARBA" id="ARBA00023136"/>
    </source>
</evidence>
<keyword evidence="8" id="KW-0472">Membrane</keyword>
<dbReference type="CDD" id="cd03262">
    <property type="entry name" value="ABC_HisP_GlnQ"/>
    <property type="match status" value="1"/>
</dbReference>
<evidence type="ECO:0000313" key="11">
    <source>
        <dbReference type="Proteomes" id="UP000002318"/>
    </source>
</evidence>
<dbReference type="Pfam" id="PF00005">
    <property type="entry name" value="ABC_tran"/>
    <property type="match status" value="1"/>
</dbReference>
<dbReference type="InterPro" id="IPR017871">
    <property type="entry name" value="ABC_transporter-like_CS"/>
</dbReference>
<keyword evidence="7" id="KW-0029">Amino-acid transport</keyword>
<dbReference type="AlphaFoldDB" id="E1RAP0"/>
<evidence type="ECO:0000256" key="5">
    <source>
        <dbReference type="ARBA" id="ARBA00022741"/>
    </source>
</evidence>
<dbReference type="STRING" id="573413.Spirs_3312"/>
<dbReference type="InterPro" id="IPR003593">
    <property type="entry name" value="AAA+_ATPase"/>
</dbReference>
<dbReference type="GO" id="GO:0005524">
    <property type="term" value="F:ATP binding"/>
    <property type="evidence" value="ECO:0007669"/>
    <property type="project" value="UniProtKB-KW"/>
</dbReference>
<dbReference type="InterPro" id="IPR003439">
    <property type="entry name" value="ABC_transporter-like_ATP-bd"/>
</dbReference>
<keyword evidence="5" id="KW-0547">Nucleotide-binding</keyword>
<dbReference type="InterPro" id="IPR050086">
    <property type="entry name" value="MetN_ABC_transporter-like"/>
</dbReference>
<evidence type="ECO:0000259" key="9">
    <source>
        <dbReference type="PROSITE" id="PS50893"/>
    </source>
</evidence>
<keyword evidence="11" id="KW-1185">Reference proteome</keyword>
<dbReference type="eggNOG" id="COG1126">
    <property type="taxonomic scope" value="Bacteria"/>
</dbReference>
<dbReference type="GO" id="GO:0016887">
    <property type="term" value="F:ATP hydrolysis activity"/>
    <property type="evidence" value="ECO:0007669"/>
    <property type="project" value="InterPro"/>
</dbReference>
<dbReference type="KEGG" id="ssm:Spirs_3312"/>
<reference evidence="10 11" key="1">
    <citation type="journal article" date="2010" name="Stand. Genomic Sci.">
        <title>Complete genome sequence of Spirochaeta smaragdinae type strain (SEBR 4228).</title>
        <authorList>
            <person name="Mavromatis K."/>
            <person name="Yasawong M."/>
            <person name="Chertkov O."/>
            <person name="Lapidus A."/>
            <person name="Lucas S."/>
            <person name="Nolan M."/>
            <person name="Del Rio T.G."/>
            <person name="Tice H."/>
            <person name="Cheng J.F."/>
            <person name="Pitluck S."/>
            <person name="Liolios K."/>
            <person name="Ivanova N."/>
            <person name="Tapia R."/>
            <person name="Han C."/>
            <person name="Bruce D."/>
            <person name="Goodwin L."/>
            <person name="Pati A."/>
            <person name="Chen A."/>
            <person name="Palaniappan K."/>
            <person name="Land M."/>
            <person name="Hauser L."/>
            <person name="Chang Y.J."/>
            <person name="Jeffries C.D."/>
            <person name="Detter J.C."/>
            <person name="Rohde M."/>
            <person name="Brambilla E."/>
            <person name="Spring S."/>
            <person name="Goker M."/>
            <person name="Sikorski J."/>
            <person name="Woyke T."/>
            <person name="Bristow J."/>
            <person name="Eisen J.A."/>
            <person name="Markowitz V."/>
            <person name="Hugenholtz P."/>
            <person name="Klenk H.P."/>
            <person name="Kyrpides N.C."/>
        </authorList>
    </citation>
    <scope>NUCLEOTIDE SEQUENCE [LARGE SCALE GENOMIC DNA]</scope>
    <source>
        <strain evidence="11">DSM 11293 / JCM 15392 / SEBR 4228</strain>
    </source>
</reference>
<dbReference type="PANTHER" id="PTHR43166:SF9">
    <property type="entry name" value="GLUTAMATE_ASPARTATE IMPORT ATP-BINDING PROTEIN GLTL"/>
    <property type="match status" value="1"/>
</dbReference>
<dbReference type="InterPro" id="IPR030679">
    <property type="entry name" value="ABC_ATPase_HisP-typ"/>
</dbReference>
<protein>
    <submittedName>
        <fullName evidence="10">ABC transporter related protein</fullName>
    </submittedName>
</protein>
<proteinExistence type="inferred from homology"/>
<comment type="similarity">
    <text evidence="2">Belongs to the ABC transporter superfamily.</text>
</comment>
<dbReference type="InterPro" id="IPR027417">
    <property type="entry name" value="P-loop_NTPase"/>
</dbReference>
<dbReference type="PROSITE" id="PS00211">
    <property type="entry name" value="ABC_TRANSPORTER_1"/>
    <property type="match status" value="1"/>
</dbReference>
<dbReference type="PANTHER" id="PTHR43166">
    <property type="entry name" value="AMINO ACID IMPORT ATP-BINDING PROTEIN"/>
    <property type="match status" value="1"/>
</dbReference>
<evidence type="ECO:0000256" key="6">
    <source>
        <dbReference type="ARBA" id="ARBA00022840"/>
    </source>
</evidence>
<evidence type="ECO:0000313" key="10">
    <source>
        <dbReference type="EMBL" id="ADK82408.1"/>
    </source>
</evidence>
<evidence type="ECO:0000256" key="1">
    <source>
        <dbReference type="ARBA" id="ARBA00004202"/>
    </source>
</evidence>
<dbReference type="GO" id="GO:0015424">
    <property type="term" value="F:ABC-type amino acid transporter activity"/>
    <property type="evidence" value="ECO:0007669"/>
    <property type="project" value="InterPro"/>
</dbReference>
<accession>E1RAP0</accession>
<sequence>MTDLYLNIRSVSKYFGELAAVRDVSLQVKKGEVISIIGPSGSGKSTLLRCINQLEIIDSGEIAIEDDVIIASDADGQRIRLPERQVRRGLKKLGMVFQHFNLFPHKSVLGNLIEAPMMVNKMRRNEIEPYARELLSKVGLADKADAYPNRLSGGQKQRVAIARALAMRPDVLLCDEPTSALDPELVGEVLSVLRQLANEDMTMLVVTHEMGFARDVCDRVVFMDQGQIIEDADPEKLFSNPDHPRIKAFLRKILQDEAAQ</sequence>
<evidence type="ECO:0000256" key="2">
    <source>
        <dbReference type="ARBA" id="ARBA00005417"/>
    </source>
</evidence>
<dbReference type="HOGENOM" id="CLU_000604_1_22_12"/>